<protein>
    <submittedName>
        <fullName evidence="13">YSIRK-type signal peptide-containing protein</fullName>
    </submittedName>
</protein>
<reference evidence="14" key="1">
    <citation type="journal article" date="2018" name="Vet. Microbiol.">
        <title>Molecular epidemiology of methicillin-resistant staphylococci amongst veterinary personnel, personnel-owned pets, patients and the hospital environment of two companion animal veterinary hospitals.</title>
        <authorList>
            <person name="Worthing K.A."/>
            <person name="Brown J."/>
            <person name="Gerber L."/>
            <person name="Abraham S."/>
            <person name="Trott D."/>
            <person name="Norris J.M."/>
        </authorList>
    </citation>
    <scope>NUCLEOTIDE SEQUENCE [LARGE SCALE GENOMIC DNA]</scope>
    <source>
        <strain evidence="14">ST496-2</strain>
    </source>
</reference>
<feature type="domain" description="SD-repeat containing protein B" evidence="11">
    <location>
        <begin position="602"/>
        <end position="706"/>
    </location>
</feature>
<feature type="compositionally biased region" description="Basic and acidic residues" evidence="8">
    <location>
        <begin position="208"/>
        <end position="218"/>
    </location>
</feature>
<feature type="domain" description="YSIRK Gram-positive signal peptide" evidence="9">
    <location>
        <begin position="13"/>
        <end position="35"/>
    </location>
</feature>
<dbReference type="GO" id="GO:0007155">
    <property type="term" value="P:cell adhesion"/>
    <property type="evidence" value="ECO:0007669"/>
    <property type="project" value="InterPro"/>
</dbReference>
<dbReference type="RefSeq" id="WP_110178549.1">
    <property type="nucleotide sequence ID" value="NZ_QEJK01000058.1"/>
</dbReference>
<dbReference type="SUPFAM" id="SSF49401">
    <property type="entry name" value="Bacterial adhesins"/>
    <property type="match status" value="2"/>
</dbReference>
<feature type="domain" description="SDR-like Ig" evidence="12">
    <location>
        <begin position="305"/>
        <end position="406"/>
    </location>
</feature>
<evidence type="ECO:0000313" key="14">
    <source>
        <dbReference type="Proteomes" id="UP000256409"/>
    </source>
</evidence>
<evidence type="ECO:0000259" key="10">
    <source>
        <dbReference type="Pfam" id="PF10425"/>
    </source>
</evidence>
<evidence type="ECO:0000259" key="11">
    <source>
        <dbReference type="Pfam" id="PF17210"/>
    </source>
</evidence>
<feature type="non-terminal residue" evidence="13">
    <location>
        <position position="1066"/>
    </location>
</feature>
<proteinExistence type="inferred from homology"/>
<dbReference type="PANTHER" id="PTHR23303:SF15">
    <property type="entry name" value="COLOSSIN-A"/>
    <property type="match status" value="1"/>
</dbReference>
<feature type="compositionally biased region" description="Polar residues" evidence="8">
    <location>
        <begin position="168"/>
        <end position="205"/>
    </location>
</feature>
<feature type="compositionally biased region" description="Basic and acidic residues" evidence="8">
    <location>
        <begin position="122"/>
        <end position="147"/>
    </location>
</feature>
<dbReference type="InterPro" id="IPR005877">
    <property type="entry name" value="YSIRK_signal_dom"/>
</dbReference>
<keyword evidence="7" id="KW-0572">Peptidoglycan-anchor</keyword>
<feature type="compositionally biased region" description="Polar residues" evidence="8">
    <location>
        <begin position="1010"/>
        <end position="1029"/>
    </location>
</feature>
<dbReference type="OrthoDB" id="2278104at2"/>
<feature type="region of interest" description="Disordered" evidence="8">
    <location>
        <begin position="58"/>
        <end position="259"/>
    </location>
</feature>
<dbReference type="EMBL" id="QQPC01000100">
    <property type="protein sequence ID" value="REA80297.1"/>
    <property type="molecule type" value="Genomic_DNA"/>
</dbReference>
<feature type="compositionally biased region" description="Polar residues" evidence="8">
    <location>
        <begin position="899"/>
        <end position="915"/>
    </location>
</feature>
<dbReference type="SUPFAM" id="SSF117074">
    <property type="entry name" value="Hypothetical protein PA1324"/>
    <property type="match status" value="4"/>
</dbReference>
<dbReference type="AlphaFoldDB" id="A0A3D8YK39"/>
<dbReference type="InterPro" id="IPR033764">
    <property type="entry name" value="Sdr_B"/>
</dbReference>
<dbReference type="Pfam" id="PF04650">
    <property type="entry name" value="YSIRK_signal"/>
    <property type="match status" value="1"/>
</dbReference>
<organism evidence="13 14">
    <name type="scientific">Staphylococcus pseudintermedius</name>
    <dbReference type="NCBI Taxonomy" id="283734"/>
    <lineage>
        <taxon>Bacteria</taxon>
        <taxon>Bacillati</taxon>
        <taxon>Bacillota</taxon>
        <taxon>Bacilli</taxon>
        <taxon>Bacillales</taxon>
        <taxon>Staphylococcaceae</taxon>
        <taxon>Staphylococcus</taxon>
        <taxon>Staphylococcus intermedius group</taxon>
    </lineage>
</organism>
<comment type="caution">
    <text evidence="13">The sequence shown here is derived from an EMBL/GenBank/DDBJ whole genome shotgun (WGS) entry which is preliminary data.</text>
</comment>
<dbReference type="Gene3D" id="2.60.40.1280">
    <property type="match status" value="1"/>
</dbReference>
<feature type="domain" description="SD-repeat containing protein B" evidence="11">
    <location>
        <begin position="826"/>
        <end position="928"/>
    </location>
</feature>
<dbReference type="PANTHER" id="PTHR23303">
    <property type="entry name" value="CARBOXYPEPTIDASE REGULATORY REGION-CONTAINING"/>
    <property type="match status" value="1"/>
</dbReference>
<feature type="compositionally biased region" description="Polar residues" evidence="8">
    <location>
        <begin position="75"/>
        <end position="103"/>
    </location>
</feature>
<dbReference type="InterPro" id="IPR041171">
    <property type="entry name" value="SDR_Ig"/>
</dbReference>
<keyword evidence="6" id="KW-0677">Repeat</keyword>
<feature type="region of interest" description="Disordered" evidence="8">
    <location>
        <begin position="1005"/>
        <end position="1066"/>
    </location>
</feature>
<dbReference type="Proteomes" id="UP000256409">
    <property type="component" value="Unassembled WGS sequence"/>
</dbReference>
<dbReference type="Gene3D" id="2.60.40.10">
    <property type="entry name" value="Immunoglobulins"/>
    <property type="match status" value="4"/>
</dbReference>
<feature type="compositionally biased region" description="Polar residues" evidence="8">
    <location>
        <begin position="111"/>
        <end position="121"/>
    </location>
</feature>
<comment type="similarity">
    <text evidence="2">Belongs to the serine-aspartate repeat-containing protein (SDr) family.</text>
</comment>
<evidence type="ECO:0000256" key="3">
    <source>
        <dbReference type="ARBA" id="ARBA00022512"/>
    </source>
</evidence>
<dbReference type="NCBIfam" id="TIGR01168">
    <property type="entry name" value="YSIRK_signal"/>
    <property type="match status" value="1"/>
</dbReference>
<evidence type="ECO:0000256" key="6">
    <source>
        <dbReference type="ARBA" id="ARBA00022737"/>
    </source>
</evidence>
<keyword evidence="5" id="KW-0732">Signal</keyword>
<dbReference type="Gene3D" id="2.60.40.1290">
    <property type="match status" value="1"/>
</dbReference>
<evidence type="ECO:0000256" key="2">
    <source>
        <dbReference type="ARBA" id="ARBA00007257"/>
    </source>
</evidence>
<feature type="compositionally biased region" description="Polar residues" evidence="8">
    <location>
        <begin position="149"/>
        <end position="160"/>
    </location>
</feature>
<name>A0A3D8YK39_STAPS</name>
<feature type="compositionally biased region" description="Polar residues" evidence="8">
    <location>
        <begin position="784"/>
        <end position="799"/>
    </location>
</feature>
<feature type="domain" description="SD-repeat containing protein B" evidence="11">
    <location>
        <begin position="940"/>
        <end position="1042"/>
    </location>
</feature>
<dbReference type="InterPro" id="IPR011252">
    <property type="entry name" value="Fibrogen-bd_dom1"/>
</dbReference>
<dbReference type="Pfam" id="PF10425">
    <property type="entry name" value="SdrG_C_C"/>
    <property type="match status" value="1"/>
</dbReference>
<dbReference type="Pfam" id="PF17210">
    <property type="entry name" value="SdrD_B"/>
    <property type="match status" value="4"/>
</dbReference>
<evidence type="ECO:0000313" key="13">
    <source>
        <dbReference type="EMBL" id="REA80297.1"/>
    </source>
</evidence>
<feature type="compositionally biased region" description="Polar residues" evidence="8">
    <location>
        <begin position="219"/>
        <end position="253"/>
    </location>
</feature>
<evidence type="ECO:0000256" key="4">
    <source>
        <dbReference type="ARBA" id="ARBA00022525"/>
    </source>
</evidence>
<dbReference type="InterPro" id="IPR013783">
    <property type="entry name" value="Ig-like_fold"/>
</dbReference>
<evidence type="ECO:0000256" key="7">
    <source>
        <dbReference type="ARBA" id="ARBA00023088"/>
    </source>
</evidence>
<comment type="subcellular location">
    <subcellularLocation>
        <location evidence="1">Secreted</location>
        <location evidence="1">Cell wall</location>
        <topology evidence="1">Peptidoglycan-anchor</topology>
    </subcellularLocation>
</comment>
<dbReference type="Pfam" id="PF17961">
    <property type="entry name" value="Big_8"/>
    <property type="match status" value="1"/>
</dbReference>
<feature type="domain" description="SD-repeat containing protein B" evidence="11">
    <location>
        <begin position="715"/>
        <end position="818"/>
    </location>
</feature>
<feature type="region of interest" description="Disordered" evidence="8">
    <location>
        <begin position="780"/>
        <end position="799"/>
    </location>
</feature>
<evidence type="ECO:0000256" key="8">
    <source>
        <dbReference type="SAM" id="MobiDB-lite"/>
    </source>
</evidence>
<feature type="domain" description="Fibrinogen-binding" evidence="10">
    <location>
        <begin position="436"/>
        <end position="583"/>
    </location>
</feature>
<feature type="region of interest" description="Disordered" evidence="8">
    <location>
        <begin position="899"/>
        <end position="919"/>
    </location>
</feature>
<evidence type="ECO:0000256" key="5">
    <source>
        <dbReference type="ARBA" id="ARBA00022729"/>
    </source>
</evidence>
<evidence type="ECO:0000259" key="9">
    <source>
        <dbReference type="Pfam" id="PF04650"/>
    </source>
</evidence>
<dbReference type="InterPro" id="IPR008966">
    <property type="entry name" value="Adhesion_dom_sf"/>
</dbReference>
<sequence length="1066" mass="115895">MKHMNSKSNRTLSRFSIRKCSVGTASFLIGTVAFFGIHHEAFAAENSTTPVTVTQLQDQGDTNEVSTEKQDDTQAKANALSTDDSTPTTEQSKSDTEPTQNQEVNEKEATQVEQTPDNASSEFKDSAAQDETTSKDADIAQTKEAKNEALQSDSSANLPNQEAEKENTTNSESQVNEQPKADTTSDSQVSNTPQQDPTSTVPSPETSEDNRPSTELKNSETTASQTTLNEQPTESTSNQTETTKAPTNTTVANKQAPAQLKDIKGTTQLRAVSASQPTAVAAGGTNVNDKVTASDMGISESYIEPNNSGSFYLKSRFTVDGTVKEGDYFTVKMPETVNTYGDTRHSPDFTEALKNSNGDVIALGEYDVASHTLTYKFTSAVNNLQNVTGSFNLTQFMDRQVAKESDTYPLDYEIAGEKFDTQIKVHYGQYYRVGDSNLKSMITMEDSKTGEYEQYIYVNPLKRDAYGTVVRVQGFQNDPATSNGQVNPDTTQIKILKVSDGQTLNSSFGVDDSQYEDVTDKFKTVYRDGENLADIFLGDLNGARYIIKVTSKEVSGSSEDLKLRSSMYTKNTYGQYDRLTWDNDIVKSSSGGTADGNEASYQLGDKVWNDVNKNGIQDQGETGIADVKVTLKDLDGNILDTTYTNTNGKYIFDNLKNGNYQVDFETPEGYAASPSNQGNDALDSDGPTNAQAVISDGNNLTVDQGFYQTETPTHNVGDKVWEDLNKDGIQDQNEPGIANVKVTLKDADGNVVDTRTTDDKGNYLFEKVKEGEYTIEFETPEGYTPTQTGQGRVSTDSNGTSSLILVEGNDDLTIDSGFYKEPVTHKVGDKVWDDLNKDGIQDDNEPGISNVKVTLKDADGNVVDTRTTDANGNYLFENVKEGDYTIEFETPEGYTPTVTGQGTADNDSNGTSTKVTVKDGDDLTIDSGFTQVTPEPPTHNVGDKVWDDLNKDGIQDDNEPGIANVKVTLKDADGNVVDTRTTDANGNYLFENVKEGDYTIEFETPEGYTPTVTGQGTADNDSNGTSTKVTVKDGDDLTIDSGFTQVTPEPPTEPENPSPEQPSEPG</sequence>
<feature type="compositionally biased region" description="Pro residues" evidence="8">
    <location>
        <begin position="1048"/>
        <end position="1066"/>
    </location>
</feature>
<evidence type="ECO:0000256" key="1">
    <source>
        <dbReference type="ARBA" id="ARBA00004168"/>
    </source>
</evidence>
<dbReference type="InterPro" id="IPR011266">
    <property type="entry name" value="Adhesin_Fg-bd_dom_2"/>
</dbReference>
<gene>
    <name evidence="13" type="ORF">DV961_12005</name>
</gene>
<keyword evidence="3" id="KW-0134">Cell wall</keyword>
<evidence type="ECO:0000259" key="12">
    <source>
        <dbReference type="Pfam" id="PF17961"/>
    </source>
</evidence>
<dbReference type="InterPro" id="IPR051417">
    <property type="entry name" value="SDr/BOS_complex"/>
</dbReference>
<accession>A0A3D8YK39</accession>
<keyword evidence="4" id="KW-0964">Secreted</keyword>